<name>A0A6A4NQF7_LUPAL</name>
<accession>A0A6A4NQF7</accession>
<keyword evidence="2" id="KW-1185">Reference proteome</keyword>
<protein>
    <submittedName>
        <fullName evidence="1">Uncharacterized protein</fullName>
    </submittedName>
</protein>
<reference evidence="2" key="1">
    <citation type="journal article" date="2020" name="Nat. Commun.">
        <title>Genome sequence of the cluster root forming white lupin.</title>
        <authorList>
            <person name="Hufnagel B."/>
            <person name="Marques A."/>
            <person name="Soriano A."/>
            <person name="Marques L."/>
            <person name="Divol F."/>
            <person name="Doumas P."/>
            <person name="Sallet E."/>
            <person name="Mancinotti D."/>
            <person name="Carrere S."/>
            <person name="Marande W."/>
            <person name="Arribat S."/>
            <person name="Keller J."/>
            <person name="Huneau C."/>
            <person name="Blein T."/>
            <person name="Aime D."/>
            <person name="Laguerre M."/>
            <person name="Taylor J."/>
            <person name="Schubert V."/>
            <person name="Nelson M."/>
            <person name="Geu-Flores F."/>
            <person name="Crespi M."/>
            <person name="Gallardo-Guerrero K."/>
            <person name="Delaux P.-M."/>
            <person name="Salse J."/>
            <person name="Berges H."/>
            <person name="Guyot R."/>
            <person name="Gouzy J."/>
            <person name="Peret B."/>
        </authorList>
    </citation>
    <scope>NUCLEOTIDE SEQUENCE [LARGE SCALE GENOMIC DNA]</scope>
    <source>
        <strain evidence="2">cv. Amiga</strain>
    </source>
</reference>
<dbReference type="Proteomes" id="UP000447434">
    <property type="component" value="Chromosome 22"/>
</dbReference>
<comment type="caution">
    <text evidence="1">The sequence shown here is derived from an EMBL/GenBank/DDBJ whole genome shotgun (WGS) entry which is preliminary data.</text>
</comment>
<organism evidence="1 2">
    <name type="scientific">Lupinus albus</name>
    <name type="common">White lupine</name>
    <name type="synonym">Lupinus termis</name>
    <dbReference type="NCBI Taxonomy" id="3870"/>
    <lineage>
        <taxon>Eukaryota</taxon>
        <taxon>Viridiplantae</taxon>
        <taxon>Streptophyta</taxon>
        <taxon>Embryophyta</taxon>
        <taxon>Tracheophyta</taxon>
        <taxon>Spermatophyta</taxon>
        <taxon>Magnoliopsida</taxon>
        <taxon>eudicotyledons</taxon>
        <taxon>Gunneridae</taxon>
        <taxon>Pentapetalae</taxon>
        <taxon>rosids</taxon>
        <taxon>fabids</taxon>
        <taxon>Fabales</taxon>
        <taxon>Fabaceae</taxon>
        <taxon>Papilionoideae</taxon>
        <taxon>50 kb inversion clade</taxon>
        <taxon>genistoids sensu lato</taxon>
        <taxon>core genistoids</taxon>
        <taxon>Genisteae</taxon>
        <taxon>Lupinus</taxon>
    </lineage>
</organism>
<evidence type="ECO:0000313" key="1">
    <source>
        <dbReference type="EMBL" id="KAE9588837.1"/>
    </source>
</evidence>
<sequence>MINDNLNDDHNSKIILTQLFALNHLDFMKVLVLKATNDIHIGVGVKIIWKLLHITYLC</sequence>
<dbReference type="EMBL" id="WOCE01000022">
    <property type="protein sequence ID" value="KAE9588837.1"/>
    <property type="molecule type" value="Genomic_DNA"/>
</dbReference>
<evidence type="ECO:0000313" key="2">
    <source>
        <dbReference type="Proteomes" id="UP000447434"/>
    </source>
</evidence>
<gene>
    <name evidence="1" type="ORF">Lalb_Chr22g0359801</name>
</gene>
<dbReference type="AlphaFoldDB" id="A0A6A4NQF7"/>
<proteinExistence type="predicted"/>